<sequence>MLAQPILSRYRRMQPTSSDSGEAGDFDVSNVRFRVGAPPPLPLPLFSRWDERCTLISDELGHRVLERETEEILFAEGAQDAVVAVELTSRLVQSANGGATRLPKASQPSSSWHVVRRVKKLVNSKRLTREKLRDIDIAVEMIAEELTPKKYLGPVPAEILARGLEKDWPQIKDRVFQIMESQGGTRGHTTTIGLFQLGFSPIPTNNPTTVYVSVDYDSDESRWPAAVEEIEQYIKQFDYAQLRLHLEHNIVESFPFPLTPSQQSEEDREKEQRLYNILPQPPYKTAVDLGDDIGASNYITANDGRTRSPAVGTLGCWLEMKSDDFPDWTKVALTNYHILRPAYSGFKLDAIPGGAVPLSPAEGSTLLKVDMEGVGWHPSAPRVEHPTRLKHNSAVQSAQDILGRFPGEPTRKLQDDLDQVVAFFDENKQVFGSVYCASGFTKRTRNNGRLDWGLVLPLDATRVGKNKLPSMEDWMEKYPNEGLQYPETFGTGLGQIPQAGLRGLQQGDTVYKVGATTRFTIGKFNCVKSDIKISLDKHMSGPRMSEEFAFISAVKTSDIVGRFSSPGDSGSVVWDQNGRAVGLLFRGQTPQQADKGSLIYVTPLEDVIADIKQRSGGKIKDIRIAVD</sequence>
<protein>
    <submittedName>
        <fullName evidence="1">Uncharacterized protein</fullName>
    </submittedName>
</protein>
<keyword evidence="2" id="KW-1185">Reference proteome</keyword>
<name>A0ACB7P650_9PEZI</name>
<dbReference type="Proteomes" id="UP000724584">
    <property type="component" value="Unassembled WGS sequence"/>
</dbReference>
<dbReference type="EMBL" id="JAGIZQ010000004">
    <property type="protein sequence ID" value="KAH6631482.1"/>
    <property type="molecule type" value="Genomic_DNA"/>
</dbReference>
<accession>A0ACB7P650</accession>
<evidence type="ECO:0000313" key="1">
    <source>
        <dbReference type="EMBL" id="KAH6631482.1"/>
    </source>
</evidence>
<proteinExistence type="predicted"/>
<comment type="caution">
    <text evidence="1">The sequence shown here is derived from an EMBL/GenBank/DDBJ whole genome shotgun (WGS) entry which is preliminary data.</text>
</comment>
<evidence type="ECO:0000313" key="2">
    <source>
        <dbReference type="Proteomes" id="UP000724584"/>
    </source>
</evidence>
<reference evidence="1 2" key="1">
    <citation type="journal article" date="2021" name="Nat. Commun.">
        <title>Genetic determinants of endophytism in the Arabidopsis root mycobiome.</title>
        <authorList>
            <person name="Mesny F."/>
            <person name="Miyauchi S."/>
            <person name="Thiergart T."/>
            <person name="Pickel B."/>
            <person name="Atanasova L."/>
            <person name="Karlsson M."/>
            <person name="Huettel B."/>
            <person name="Barry K.W."/>
            <person name="Haridas S."/>
            <person name="Chen C."/>
            <person name="Bauer D."/>
            <person name="Andreopoulos W."/>
            <person name="Pangilinan J."/>
            <person name="LaButti K."/>
            <person name="Riley R."/>
            <person name="Lipzen A."/>
            <person name="Clum A."/>
            <person name="Drula E."/>
            <person name="Henrissat B."/>
            <person name="Kohler A."/>
            <person name="Grigoriev I.V."/>
            <person name="Martin F.M."/>
            <person name="Hacquard S."/>
        </authorList>
    </citation>
    <scope>NUCLEOTIDE SEQUENCE [LARGE SCALE GENOMIC DNA]</scope>
    <source>
        <strain evidence="1 2">MPI-SDFR-AT-0079</strain>
    </source>
</reference>
<gene>
    <name evidence="1" type="ORF">F5144DRAFT_612140</name>
</gene>
<organism evidence="1 2">
    <name type="scientific">Chaetomium tenue</name>
    <dbReference type="NCBI Taxonomy" id="1854479"/>
    <lineage>
        <taxon>Eukaryota</taxon>
        <taxon>Fungi</taxon>
        <taxon>Dikarya</taxon>
        <taxon>Ascomycota</taxon>
        <taxon>Pezizomycotina</taxon>
        <taxon>Sordariomycetes</taxon>
        <taxon>Sordariomycetidae</taxon>
        <taxon>Sordariales</taxon>
        <taxon>Chaetomiaceae</taxon>
        <taxon>Chaetomium</taxon>
    </lineage>
</organism>